<evidence type="ECO:0000256" key="1">
    <source>
        <dbReference type="SAM" id="SignalP"/>
    </source>
</evidence>
<proteinExistence type="predicted"/>
<feature type="chain" id="PRO_5010881932" description="DUF2059 domain-containing protein" evidence="1">
    <location>
        <begin position="20"/>
        <end position="162"/>
    </location>
</feature>
<protein>
    <recommendedName>
        <fullName evidence="4">DUF2059 domain-containing protein</fullName>
    </recommendedName>
</protein>
<keyword evidence="1" id="KW-0732">Signal</keyword>
<comment type="caution">
    <text evidence="2">The sequence shown here is derived from an EMBL/GenBank/DDBJ whole genome shotgun (WGS) entry which is preliminary data.</text>
</comment>
<organism evidence="2 3">
    <name type="scientific">Marivita geojedonensis</name>
    <dbReference type="NCBI Taxonomy" id="1123756"/>
    <lineage>
        <taxon>Bacteria</taxon>
        <taxon>Pseudomonadati</taxon>
        <taxon>Pseudomonadota</taxon>
        <taxon>Alphaproteobacteria</taxon>
        <taxon>Rhodobacterales</taxon>
        <taxon>Roseobacteraceae</taxon>
        <taxon>Marivita</taxon>
    </lineage>
</organism>
<dbReference type="STRING" id="1123756.MGEO_00155"/>
<evidence type="ECO:0000313" key="2">
    <source>
        <dbReference type="EMBL" id="OSQ53028.1"/>
    </source>
</evidence>
<reference evidence="2 3" key="1">
    <citation type="submission" date="2014-03" db="EMBL/GenBank/DDBJ databases">
        <title>The draft genome sequence of Marivita geojedonensis KCTC 23882.</title>
        <authorList>
            <person name="Lai Q."/>
            <person name="Shao Z."/>
        </authorList>
    </citation>
    <scope>NUCLEOTIDE SEQUENCE [LARGE SCALE GENOMIC DNA]</scope>
    <source>
        <strain evidence="2 3">DPG-138</strain>
    </source>
</reference>
<dbReference type="Proteomes" id="UP000193926">
    <property type="component" value="Unassembled WGS sequence"/>
</dbReference>
<evidence type="ECO:0000313" key="3">
    <source>
        <dbReference type="Proteomes" id="UP000193926"/>
    </source>
</evidence>
<dbReference type="EMBL" id="JFKC01000001">
    <property type="protein sequence ID" value="OSQ53028.1"/>
    <property type="molecule type" value="Genomic_DNA"/>
</dbReference>
<sequence>MKHVLSIVLFVTLPISALAETQLERLETISEQMTSGMFEAMIRMVEKEGGNPAPLRDAIPDSTWNDVYRDAGACLLDRYTNASSASVVDDMLDRMEAFIPQIAEMDLETMEEDTDFLPEGISEEFSLQVNSECGLTNLMMERMEESGFMAAMMQSMMEIDAQ</sequence>
<name>A0A1X4NQD9_9RHOB</name>
<accession>A0A1X4NQD9</accession>
<feature type="signal peptide" evidence="1">
    <location>
        <begin position="1"/>
        <end position="19"/>
    </location>
</feature>
<dbReference type="OrthoDB" id="7856307at2"/>
<dbReference type="RefSeq" id="WP_085634679.1">
    <property type="nucleotide sequence ID" value="NZ_JFKC01000001.1"/>
</dbReference>
<gene>
    <name evidence="2" type="ORF">MGEO_00155</name>
</gene>
<keyword evidence="3" id="KW-1185">Reference proteome</keyword>
<evidence type="ECO:0008006" key="4">
    <source>
        <dbReference type="Google" id="ProtNLM"/>
    </source>
</evidence>
<dbReference type="AlphaFoldDB" id="A0A1X4NQD9"/>